<name>A0A2Z6RKD8_9GLOM</name>
<proteinExistence type="predicted"/>
<protein>
    <submittedName>
        <fullName evidence="1">Uncharacterized protein</fullName>
    </submittedName>
</protein>
<organism evidence="1 3">
    <name type="scientific">Rhizophagus clarus</name>
    <dbReference type="NCBI Taxonomy" id="94130"/>
    <lineage>
        <taxon>Eukaryota</taxon>
        <taxon>Fungi</taxon>
        <taxon>Fungi incertae sedis</taxon>
        <taxon>Mucoromycota</taxon>
        <taxon>Glomeromycotina</taxon>
        <taxon>Glomeromycetes</taxon>
        <taxon>Glomerales</taxon>
        <taxon>Glomeraceae</taxon>
        <taxon>Rhizophagus</taxon>
    </lineage>
</organism>
<dbReference type="AlphaFoldDB" id="A0A2Z6RKD8"/>
<reference evidence="1 3" key="1">
    <citation type="submission" date="2017-11" db="EMBL/GenBank/DDBJ databases">
        <title>The genome of Rhizophagus clarus HR1 reveals common genetic basis of auxotrophy among arbuscular mycorrhizal fungi.</title>
        <authorList>
            <person name="Kobayashi Y."/>
        </authorList>
    </citation>
    <scope>NUCLEOTIDE SEQUENCE [LARGE SCALE GENOMIC DNA]</scope>
    <source>
        <strain evidence="1 3">HR1</strain>
    </source>
</reference>
<comment type="caution">
    <text evidence="1">The sequence shown here is derived from an EMBL/GenBank/DDBJ whole genome shotgun (WGS) entry which is preliminary data.</text>
</comment>
<gene>
    <name evidence="2" type="ORF">RCL2_003070000</name>
    <name evidence="1" type="ORF">RclHR1_32700001</name>
</gene>
<dbReference type="OrthoDB" id="10065625at2759"/>
<dbReference type="EMBL" id="BEXD01002525">
    <property type="protein sequence ID" value="GBB98594.1"/>
    <property type="molecule type" value="Genomic_DNA"/>
</dbReference>
<keyword evidence="3" id="KW-1185">Reference proteome</keyword>
<reference evidence="2" key="2">
    <citation type="submission" date="2019-10" db="EMBL/GenBank/DDBJ databases">
        <title>Conservation and host-specific expression of non-tandemly repeated heterogenous ribosome RNA gene in arbuscular mycorrhizal fungi.</title>
        <authorList>
            <person name="Maeda T."/>
            <person name="Kobayashi Y."/>
            <person name="Nakagawa T."/>
            <person name="Ezawa T."/>
            <person name="Yamaguchi K."/>
            <person name="Bino T."/>
            <person name="Nishimoto Y."/>
            <person name="Shigenobu S."/>
            <person name="Kawaguchi M."/>
        </authorList>
    </citation>
    <scope>NUCLEOTIDE SEQUENCE</scope>
    <source>
        <strain evidence="2">HR1</strain>
    </source>
</reference>
<sequence>MINNLTERKIKKIHIDHLLIRDENNKETLITDIDKIKELTLLHFQNYAGSKNDDKTIPPEWINEYKLIAQLNHHIYDSTLKPITMEELHQGHQS</sequence>
<evidence type="ECO:0000313" key="2">
    <source>
        <dbReference type="EMBL" id="GET04397.1"/>
    </source>
</evidence>
<evidence type="ECO:0000313" key="3">
    <source>
        <dbReference type="Proteomes" id="UP000247702"/>
    </source>
</evidence>
<dbReference type="Proteomes" id="UP000615446">
    <property type="component" value="Unassembled WGS sequence"/>
</dbReference>
<dbReference type="EMBL" id="BLAL01000356">
    <property type="protein sequence ID" value="GET04397.1"/>
    <property type="molecule type" value="Genomic_DNA"/>
</dbReference>
<evidence type="ECO:0000313" key="1">
    <source>
        <dbReference type="EMBL" id="GBB98594.1"/>
    </source>
</evidence>
<dbReference type="Proteomes" id="UP000247702">
    <property type="component" value="Unassembled WGS sequence"/>
</dbReference>
<accession>A0A2Z6RKD8</accession>